<protein>
    <submittedName>
        <fullName evidence="2">Uncharacterized protein</fullName>
    </submittedName>
</protein>
<proteinExistence type="predicted"/>
<feature type="region of interest" description="Disordered" evidence="1">
    <location>
        <begin position="1"/>
        <end position="28"/>
    </location>
</feature>
<dbReference type="AlphaFoldDB" id="K3YFR7"/>
<evidence type="ECO:0000313" key="2">
    <source>
        <dbReference type="EnsemblPlants" id="KQK99598"/>
    </source>
</evidence>
<dbReference type="Gramene" id="KQK99598">
    <property type="protein sequence ID" value="KQK99598"/>
    <property type="gene ID" value="SETIT_013085mg"/>
</dbReference>
<dbReference type="Proteomes" id="UP000004995">
    <property type="component" value="Unassembled WGS sequence"/>
</dbReference>
<reference evidence="2" key="2">
    <citation type="submission" date="2018-08" db="UniProtKB">
        <authorList>
            <consortium name="EnsemblPlants"/>
        </authorList>
    </citation>
    <scope>IDENTIFICATION</scope>
    <source>
        <strain evidence="2">Yugu1</strain>
    </source>
</reference>
<dbReference type="EnsemblPlants" id="KQK99598">
    <property type="protein sequence ID" value="KQK99598"/>
    <property type="gene ID" value="SETIT_013085mg"/>
</dbReference>
<dbReference type="InParanoid" id="K3YFR7"/>
<dbReference type="HOGENOM" id="CLU_3160939_0_0_1"/>
<evidence type="ECO:0000256" key="1">
    <source>
        <dbReference type="SAM" id="MobiDB-lite"/>
    </source>
</evidence>
<sequence length="48" mass="5630">MDPVEAEEAQTEPPDEEEEEGFAERDPTGRFIRVRLLPRSSLCWNQIR</sequence>
<feature type="compositionally biased region" description="Acidic residues" evidence="1">
    <location>
        <begin position="1"/>
        <end position="21"/>
    </location>
</feature>
<organism evidence="2 3">
    <name type="scientific">Setaria italica</name>
    <name type="common">Foxtail millet</name>
    <name type="synonym">Panicum italicum</name>
    <dbReference type="NCBI Taxonomy" id="4555"/>
    <lineage>
        <taxon>Eukaryota</taxon>
        <taxon>Viridiplantae</taxon>
        <taxon>Streptophyta</taxon>
        <taxon>Embryophyta</taxon>
        <taxon>Tracheophyta</taxon>
        <taxon>Spermatophyta</taxon>
        <taxon>Magnoliopsida</taxon>
        <taxon>Liliopsida</taxon>
        <taxon>Poales</taxon>
        <taxon>Poaceae</taxon>
        <taxon>PACMAD clade</taxon>
        <taxon>Panicoideae</taxon>
        <taxon>Panicodae</taxon>
        <taxon>Paniceae</taxon>
        <taxon>Cenchrinae</taxon>
        <taxon>Setaria</taxon>
    </lineage>
</organism>
<evidence type="ECO:0000313" key="3">
    <source>
        <dbReference type="Proteomes" id="UP000004995"/>
    </source>
</evidence>
<name>K3YFR7_SETIT</name>
<keyword evidence="3" id="KW-1185">Reference proteome</keyword>
<accession>K3YFR7</accession>
<dbReference type="EMBL" id="AGNK02004556">
    <property type="status" value="NOT_ANNOTATED_CDS"/>
    <property type="molecule type" value="Genomic_DNA"/>
</dbReference>
<reference evidence="3" key="1">
    <citation type="journal article" date="2012" name="Nat. Biotechnol.">
        <title>Reference genome sequence of the model plant Setaria.</title>
        <authorList>
            <person name="Bennetzen J.L."/>
            <person name="Schmutz J."/>
            <person name="Wang H."/>
            <person name="Percifield R."/>
            <person name="Hawkins J."/>
            <person name="Pontaroli A.C."/>
            <person name="Estep M."/>
            <person name="Feng L."/>
            <person name="Vaughn J.N."/>
            <person name="Grimwood J."/>
            <person name="Jenkins J."/>
            <person name="Barry K."/>
            <person name="Lindquist E."/>
            <person name="Hellsten U."/>
            <person name="Deshpande S."/>
            <person name="Wang X."/>
            <person name="Wu X."/>
            <person name="Mitros T."/>
            <person name="Triplett J."/>
            <person name="Yang X."/>
            <person name="Ye C.Y."/>
            <person name="Mauro-Herrera M."/>
            <person name="Wang L."/>
            <person name="Li P."/>
            <person name="Sharma M."/>
            <person name="Sharma R."/>
            <person name="Ronald P.C."/>
            <person name="Panaud O."/>
            <person name="Kellogg E.A."/>
            <person name="Brutnell T.P."/>
            <person name="Doust A.N."/>
            <person name="Tuskan G.A."/>
            <person name="Rokhsar D."/>
            <person name="Devos K.M."/>
        </authorList>
    </citation>
    <scope>NUCLEOTIDE SEQUENCE [LARGE SCALE GENOMIC DNA]</scope>
    <source>
        <strain evidence="3">cv. Yugu1</strain>
    </source>
</reference>